<keyword evidence="1" id="KW-0812">Transmembrane</keyword>
<feature type="transmembrane region" description="Helical" evidence="1">
    <location>
        <begin position="149"/>
        <end position="169"/>
    </location>
</feature>
<comment type="caution">
    <text evidence="2">The sequence shown here is derived from an EMBL/GenBank/DDBJ whole genome shotgun (WGS) entry which is preliminary data.</text>
</comment>
<evidence type="ECO:0008006" key="4">
    <source>
        <dbReference type="Google" id="ProtNLM"/>
    </source>
</evidence>
<dbReference type="RefSeq" id="WP_189826633.1">
    <property type="nucleotide sequence ID" value="NZ_BMVC01000016.1"/>
</dbReference>
<reference evidence="2" key="2">
    <citation type="submission" date="2020-09" db="EMBL/GenBank/DDBJ databases">
        <authorList>
            <person name="Sun Q."/>
            <person name="Ohkuma M."/>
        </authorList>
    </citation>
    <scope>NUCLEOTIDE SEQUENCE</scope>
    <source>
        <strain evidence="2">JCM 4637</strain>
    </source>
</reference>
<accession>A0A918X563</accession>
<dbReference type="EMBL" id="BMVC01000016">
    <property type="protein sequence ID" value="GHD10956.1"/>
    <property type="molecule type" value="Genomic_DNA"/>
</dbReference>
<dbReference type="AlphaFoldDB" id="A0A918X563"/>
<feature type="transmembrane region" description="Helical" evidence="1">
    <location>
        <begin position="175"/>
        <end position="194"/>
    </location>
</feature>
<evidence type="ECO:0000256" key="1">
    <source>
        <dbReference type="SAM" id="Phobius"/>
    </source>
</evidence>
<evidence type="ECO:0000313" key="2">
    <source>
        <dbReference type="EMBL" id="GHD10956.1"/>
    </source>
</evidence>
<sequence length="229" mass="24064">MKSVVLNWGPTLLFSVVLPWVTYGMLTDGGVEPVTALFLIAIWPLAEVGIFYGLHRRVDEFGVMILGVLVLGAVGALVFHSEKMVFVKDSAVTGLLGLAFLATLFLERPMMFYFGRKFATDGSAEGVARWNGLWDAYPGFRSSQRKLTVVWGVAFLAEAGVRIALTYVLDTQTMVGVSGILPFVVLAGLLTYTISTGKKGRARMAGAGAAAGAGAGADGSAAPAVDPAG</sequence>
<protein>
    <recommendedName>
        <fullName evidence="4">DUF3159 domain-containing protein</fullName>
    </recommendedName>
</protein>
<evidence type="ECO:0000313" key="3">
    <source>
        <dbReference type="Proteomes" id="UP000638353"/>
    </source>
</evidence>
<feature type="transmembrane region" description="Helical" evidence="1">
    <location>
        <begin position="61"/>
        <end position="79"/>
    </location>
</feature>
<feature type="transmembrane region" description="Helical" evidence="1">
    <location>
        <begin position="35"/>
        <end position="54"/>
    </location>
</feature>
<reference evidence="2" key="1">
    <citation type="journal article" date="2014" name="Int. J. Syst. Evol. Microbiol.">
        <title>Complete genome sequence of Corynebacterium casei LMG S-19264T (=DSM 44701T), isolated from a smear-ripened cheese.</title>
        <authorList>
            <consortium name="US DOE Joint Genome Institute (JGI-PGF)"/>
            <person name="Walter F."/>
            <person name="Albersmeier A."/>
            <person name="Kalinowski J."/>
            <person name="Ruckert C."/>
        </authorList>
    </citation>
    <scope>NUCLEOTIDE SEQUENCE</scope>
    <source>
        <strain evidence="2">JCM 4637</strain>
    </source>
</reference>
<gene>
    <name evidence="2" type="ORF">GCM10010334_66770</name>
</gene>
<feature type="transmembrane region" description="Helical" evidence="1">
    <location>
        <begin position="85"/>
        <end position="106"/>
    </location>
</feature>
<dbReference type="Proteomes" id="UP000638353">
    <property type="component" value="Unassembled WGS sequence"/>
</dbReference>
<organism evidence="2 3">
    <name type="scientific">Streptomyces finlayi</name>
    <dbReference type="NCBI Taxonomy" id="67296"/>
    <lineage>
        <taxon>Bacteria</taxon>
        <taxon>Bacillati</taxon>
        <taxon>Actinomycetota</taxon>
        <taxon>Actinomycetes</taxon>
        <taxon>Kitasatosporales</taxon>
        <taxon>Streptomycetaceae</taxon>
        <taxon>Streptomyces</taxon>
    </lineage>
</organism>
<keyword evidence="1" id="KW-0472">Membrane</keyword>
<name>A0A918X563_9ACTN</name>
<keyword evidence="1" id="KW-1133">Transmembrane helix</keyword>
<proteinExistence type="predicted"/>
<dbReference type="NCBIfam" id="NF041646">
    <property type="entry name" value="VC0807_fam"/>
    <property type="match status" value="1"/>
</dbReference>